<feature type="chain" id="PRO_5027634074" evidence="1">
    <location>
        <begin position="20"/>
        <end position="379"/>
    </location>
</feature>
<dbReference type="Proteomes" id="UP000515152">
    <property type="component" value="Chromosome 19"/>
</dbReference>
<protein>
    <submittedName>
        <fullName evidence="3">Natterin-4-like</fullName>
    </submittedName>
</protein>
<keyword evidence="2" id="KW-1185">Reference proteome</keyword>
<evidence type="ECO:0000256" key="1">
    <source>
        <dbReference type="SAM" id="SignalP"/>
    </source>
</evidence>
<proteinExistence type="predicted"/>
<dbReference type="Gene3D" id="2.170.15.10">
    <property type="entry name" value="Proaerolysin, chain A, domain 3"/>
    <property type="match status" value="1"/>
</dbReference>
<keyword evidence="1" id="KW-0732">Signal</keyword>
<name>A0A6P3W5J5_CLUHA</name>
<organism evidence="2 3">
    <name type="scientific">Clupea harengus</name>
    <name type="common">Atlantic herring</name>
    <dbReference type="NCBI Taxonomy" id="7950"/>
    <lineage>
        <taxon>Eukaryota</taxon>
        <taxon>Metazoa</taxon>
        <taxon>Chordata</taxon>
        <taxon>Craniata</taxon>
        <taxon>Vertebrata</taxon>
        <taxon>Euteleostomi</taxon>
        <taxon>Actinopterygii</taxon>
        <taxon>Neopterygii</taxon>
        <taxon>Teleostei</taxon>
        <taxon>Clupei</taxon>
        <taxon>Clupeiformes</taxon>
        <taxon>Clupeoidei</taxon>
        <taxon>Clupeidae</taxon>
        <taxon>Clupea</taxon>
    </lineage>
</organism>
<evidence type="ECO:0000313" key="3">
    <source>
        <dbReference type="RefSeq" id="XP_012689920.2"/>
    </source>
</evidence>
<dbReference type="RefSeq" id="XP_012689920.2">
    <property type="nucleotide sequence ID" value="XM_012834466.3"/>
</dbReference>
<feature type="signal peptide" evidence="1">
    <location>
        <begin position="1"/>
        <end position="19"/>
    </location>
</feature>
<dbReference type="SUPFAM" id="SSF56973">
    <property type="entry name" value="Aerolisin/ETX pore-forming domain"/>
    <property type="match status" value="1"/>
</dbReference>
<dbReference type="PANTHER" id="PTHR39244:SF5">
    <property type="entry name" value="NATTERIN-3-LIKE"/>
    <property type="match status" value="1"/>
</dbReference>
<dbReference type="InterPro" id="IPR053237">
    <property type="entry name" value="Natterin_C"/>
</dbReference>
<dbReference type="KEGG" id="char:105906341"/>
<evidence type="ECO:0000313" key="2">
    <source>
        <dbReference type="Proteomes" id="UP000515152"/>
    </source>
</evidence>
<dbReference type="OrthoDB" id="8850241at2759"/>
<sequence length="379" mass="42290">MRCFVLLLCVGLLLDFSAGLPEISDLWQTILTKAKHELASLKRSLERLFSPVPTRPTYGDNVHLGWVRWPGSLPRWAVSVFNRLGNRTDYICSPAHRTEYVVGYYNPTLGPHCFTPSDKLDWSIGKEFDLLVNDHNLELLEWVSVEYFGYGEAPSNAVIVSHSSKADGYIFRGEEGVVSYLLFPPRKTTRRVRLRREEYRGDILTVNPGKYRERLSDVEYDMQQMQILSVETLRISKTIVANDDYSPPDRQVALTGQTELHGTWETISSKRLVISTSLTAQIPAIPSGITPTNSTPRGILGNSVSEVVNHTLSGTVFVPPQLSCEVWMTGTLHSVTIPFNASLQKTYECGAVHTATVPGIYSGTEVVGIELVIDSCQPM</sequence>
<dbReference type="AlphaFoldDB" id="A0A6P3W5J5"/>
<gene>
    <name evidence="3" type="primary">LOC105906341</name>
</gene>
<dbReference type="PANTHER" id="PTHR39244">
    <property type="entry name" value="NATTERIN-4"/>
    <property type="match status" value="1"/>
</dbReference>
<accession>A0A6P3W5J5</accession>
<dbReference type="CDD" id="cd20220">
    <property type="entry name" value="PFM_natterin-3-like"/>
    <property type="match status" value="1"/>
</dbReference>
<dbReference type="GeneID" id="105906341"/>
<reference evidence="3" key="1">
    <citation type="submission" date="2025-08" db="UniProtKB">
        <authorList>
            <consortium name="RefSeq"/>
        </authorList>
    </citation>
    <scope>IDENTIFICATION</scope>
</reference>